<accession>A0AAE8KGZ7</accession>
<protein>
    <recommendedName>
        <fullName evidence="3">Lipoprotein</fullName>
    </recommendedName>
</protein>
<evidence type="ECO:0000313" key="1">
    <source>
        <dbReference type="EMBL" id="RZH32127.1"/>
    </source>
</evidence>
<evidence type="ECO:0000313" key="2">
    <source>
        <dbReference type="Proteomes" id="UP000294065"/>
    </source>
</evidence>
<organism evidence="1 2">
    <name type="scientific">Acinetobacter pittii</name>
    <name type="common">Acinetobacter genomosp. 3</name>
    <dbReference type="NCBI Taxonomy" id="48296"/>
    <lineage>
        <taxon>Bacteria</taxon>
        <taxon>Pseudomonadati</taxon>
        <taxon>Pseudomonadota</taxon>
        <taxon>Gammaproteobacteria</taxon>
        <taxon>Moraxellales</taxon>
        <taxon>Moraxellaceae</taxon>
        <taxon>Acinetobacter</taxon>
        <taxon>Acinetobacter calcoaceticus/baumannii complex</taxon>
    </lineage>
</organism>
<dbReference type="EMBL" id="SGTH01000001">
    <property type="protein sequence ID" value="RZH32127.1"/>
    <property type="molecule type" value="Genomic_DNA"/>
</dbReference>
<sequence length="239" mass="27426">MSKIPLSIITFFSLTLVGCQQMQEAANSTVKTISKGVQAYDGWVSNGTVKVWNDMRDENIRNKFLVLSSQGNNNVITLNSALLKDKYKLEKRTFDAIFLEKYITHQANFSEANRRINNGIYVSEKDLAAQLFIEQALARGNEVRLYKKDVNASLNNNLRQVITAFNGASNRYDVDPALIEFDKKGSPIAIMTRSWQTISAIGVDSRIYTNIYFGADMMRWFENNYTNRYLENNLIRIYR</sequence>
<evidence type="ECO:0008006" key="3">
    <source>
        <dbReference type="Google" id="ProtNLM"/>
    </source>
</evidence>
<dbReference type="RefSeq" id="WP_130172544.1">
    <property type="nucleotide sequence ID" value="NZ_SGTH01000001.1"/>
</dbReference>
<reference evidence="1 2" key="1">
    <citation type="submission" date="2019-02" db="EMBL/GenBank/DDBJ databases">
        <title>The Batch Genome Submission of Acinetobacter spp. strains.</title>
        <authorList>
            <person name="Qin J."/>
            <person name="Hu Y."/>
            <person name="Ye H."/>
            <person name="Wei L."/>
            <person name="Feng Y."/>
            <person name="Zong Z."/>
        </authorList>
    </citation>
    <scope>NUCLEOTIDE SEQUENCE [LARGE SCALE GENOMIC DNA]</scope>
    <source>
        <strain evidence="1 2">WCHAP100012</strain>
    </source>
</reference>
<dbReference type="Proteomes" id="UP000294065">
    <property type="component" value="Unassembled WGS sequence"/>
</dbReference>
<comment type="caution">
    <text evidence="1">The sequence shown here is derived from an EMBL/GenBank/DDBJ whole genome shotgun (WGS) entry which is preliminary data.</text>
</comment>
<name>A0AAE8KGZ7_ACIPI</name>
<gene>
    <name evidence="1" type="ORF">EXD98_02595</name>
</gene>
<dbReference type="AlphaFoldDB" id="A0AAE8KGZ7"/>
<dbReference type="PROSITE" id="PS51257">
    <property type="entry name" value="PROKAR_LIPOPROTEIN"/>
    <property type="match status" value="1"/>
</dbReference>
<proteinExistence type="predicted"/>